<dbReference type="VEuPathDB" id="FungiDB:HGUI_00915"/>
<proteinExistence type="predicted"/>
<dbReference type="EMBL" id="FQNF01000011">
    <property type="protein sequence ID" value="SGZ38715.1"/>
    <property type="molecule type" value="Genomic_DNA"/>
</dbReference>
<dbReference type="Proteomes" id="UP000183365">
    <property type="component" value="Unassembled WGS sequence"/>
</dbReference>
<evidence type="ECO:0000259" key="4">
    <source>
        <dbReference type="PROSITE" id="PS50238"/>
    </source>
</evidence>
<name>A0A1L0B167_9ASCO</name>
<evidence type="ECO:0000256" key="1">
    <source>
        <dbReference type="ARBA" id="ARBA00022468"/>
    </source>
</evidence>
<feature type="coiled-coil region" evidence="2">
    <location>
        <begin position="248"/>
        <end position="275"/>
    </location>
</feature>
<dbReference type="PANTHER" id="PTHR15228:SF25">
    <property type="entry name" value="F-BAR DOMAIN-CONTAINING PROTEIN"/>
    <property type="match status" value="1"/>
</dbReference>
<dbReference type="GO" id="GO:0005096">
    <property type="term" value="F:GTPase activator activity"/>
    <property type="evidence" value="ECO:0007669"/>
    <property type="project" value="UniProtKB-KW"/>
</dbReference>
<dbReference type="GO" id="GO:0060237">
    <property type="term" value="P:regulation of fungal-type cell wall organization"/>
    <property type="evidence" value="ECO:0007669"/>
    <property type="project" value="TreeGrafter"/>
</dbReference>
<keyword evidence="2" id="KW-0175">Coiled coil</keyword>
<dbReference type="SMART" id="SM00324">
    <property type="entry name" value="RhoGAP"/>
    <property type="match status" value="1"/>
</dbReference>
<sequence>MSLNNSNPPAMSGAKSHFMKLKRFSSNNTNEKENTSTSPKRPPFFKSFSANSTNSFMSKTQESSPLKKKEVSVNDIDFEKKTIFNTSLKNSLRLASAEVVLQSNNIYFGKIPLIIAKCGSILKNNALDEPGIFRIAGNSKKIKILEQKFSTPPKYGQDWKFEDDLLPNGFKQFSVHDVSGILRRYLNNLSEPLIPLACYNKFRSVLRENEILMRTLLNNNGGSPKIFFSKEEELQMKVEYLNLKQLSVEEFNKNLQENKRRKDELSNQRQLIKQIRVCLKKFEVFIKEDLEDCNKQTLVYLLDLLFLFSQHSEKNLMTAKNLAAIFQPSMISHPEHDMNPKEYELSRVVLEFLVNFSYKILPNVFGIPKDGVQRGSVGQGRRHSKSLSITMNDRENMELLRVVNKTESDFGDDASNQFDFENTSPELDQISVITREE</sequence>
<dbReference type="GO" id="GO:0005938">
    <property type="term" value="C:cell cortex"/>
    <property type="evidence" value="ECO:0007669"/>
    <property type="project" value="TreeGrafter"/>
</dbReference>
<evidence type="ECO:0000256" key="3">
    <source>
        <dbReference type="SAM" id="MobiDB-lite"/>
    </source>
</evidence>
<protein>
    <recommendedName>
        <fullName evidence="4">Rho-GAP domain-containing protein</fullName>
    </recommendedName>
</protein>
<organism evidence="5 6">
    <name type="scientific">Hanseniaspora guilliermondii</name>
    <dbReference type="NCBI Taxonomy" id="56406"/>
    <lineage>
        <taxon>Eukaryota</taxon>
        <taxon>Fungi</taxon>
        <taxon>Dikarya</taxon>
        <taxon>Ascomycota</taxon>
        <taxon>Saccharomycotina</taxon>
        <taxon>Saccharomycetes</taxon>
        <taxon>Saccharomycodales</taxon>
        <taxon>Saccharomycodaceae</taxon>
        <taxon>Hanseniaspora</taxon>
    </lineage>
</organism>
<dbReference type="PANTHER" id="PTHR15228">
    <property type="entry name" value="SPERMATHECAL PHYSIOLOGY VARIANT"/>
    <property type="match status" value="1"/>
</dbReference>
<dbReference type="Pfam" id="PF00620">
    <property type="entry name" value="RhoGAP"/>
    <property type="match status" value="2"/>
</dbReference>
<dbReference type="InterPro" id="IPR051025">
    <property type="entry name" value="RhoGAP"/>
</dbReference>
<dbReference type="PROSITE" id="PS50238">
    <property type="entry name" value="RHOGAP"/>
    <property type="match status" value="1"/>
</dbReference>
<dbReference type="AlphaFoldDB" id="A0A1L0B167"/>
<dbReference type="Gene3D" id="1.10.555.10">
    <property type="entry name" value="Rho GTPase activation protein"/>
    <property type="match status" value="1"/>
</dbReference>
<feature type="domain" description="Rho-GAP" evidence="4">
    <location>
        <begin position="95"/>
        <end position="361"/>
    </location>
</feature>
<evidence type="ECO:0000313" key="5">
    <source>
        <dbReference type="EMBL" id="SGZ38715.1"/>
    </source>
</evidence>
<dbReference type="GO" id="GO:0007165">
    <property type="term" value="P:signal transduction"/>
    <property type="evidence" value="ECO:0007669"/>
    <property type="project" value="InterPro"/>
</dbReference>
<keyword evidence="1" id="KW-0343">GTPase activation</keyword>
<reference evidence="6" key="1">
    <citation type="submission" date="2016-11" db="EMBL/GenBank/DDBJ databases">
        <authorList>
            <person name="Guldener U."/>
        </authorList>
    </citation>
    <scope>NUCLEOTIDE SEQUENCE [LARGE SCALE GENOMIC DNA]</scope>
</reference>
<keyword evidence="6" id="KW-1185">Reference proteome</keyword>
<dbReference type="InterPro" id="IPR000198">
    <property type="entry name" value="RhoGAP_dom"/>
</dbReference>
<dbReference type="SUPFAM" id="SSF48350">
    <property type="entry name" value="GTPase activation domain, GAP"/>
    <property type="match status" value="1"/>
</dbReference>
<dbReference type="OrthoDB" id="3971825at2759"/>
<dbReference type="InterPro" id="IPR008936">
    <property type="entry name" value="Rho_GTPase_activation_prot"/>
</dbReference>
<evidence type="ECO:0000313" key="6">
    <source>
        <dbReference type="Proteomes" id="UP000183365"/>
    </source>
</evidence>
<feature type="region of interest" description="Disordered" evidence="3">
    <location>
        <begin position="1"/>
        <end position="44"/>
    </location>
</feature>
<evidence type="ECO:0000256" key="2">
    <source>
        <dbReference type="SAM" id="Coils"/>
    </source>
</evidence>
<accession>A0A1L0B167</accession>
<gene>
    <name evidence="5" type="ORF">HGUI_00915</name>
</gene>